<dbReference type="InterPro" id="IPR011642">
    <property type="entry name" value="Gate_dom"/>
</dbReference>
<gene>
    <name evidence="3" type="ORF">D4Z93_00525</name>
</gene>
<accession>A0A386H0F9</accession>
<dbReference type="Proteomes" id="UP000266301">
    <property type="component" value="Chromosome"/>
</dbReference>
<feature type="transmembrane region" description="Helical" evidence="1">
    <location>
        <begin position="6"/>
        <end position="24"/>
    </location>
</feature>
<keyword evidence="4" id="KW-1185">Reference proteome</keyword>
<feature type="transmembrane region" description="Helical" evidence="1">
    <location>
        <begin position="89"/>
        <end position="112"/>
    </location>
</feature>
<evidence type="ECO:0000313" key="4">
    <source>
        <dbReference type="Proteomes" id="UP000266301"/>
    </source>
</evidence>
<feature type="domain" description="Nucleoside transporter/FeoB GTPase Gate" evidence="2">
    <location>
        <begin position="42"/>
        <end position="154"/>
    </location>
</feature>
<sequence>MINVIWFVILIFSIVFGLFTGRGDELSKAIISSADSSIKLIIGLIGIMSLWCGIMNIAKESGITSKLASLLKPILRFVFKDAARDEKTLGYIIMNLTANMMGLSNAATPFGIKAMQELSRLNNYKSAASNDMVLFLVINAVCIQLVPTTVISIRAASGSQDPAVIILPTIISSTISGICGVIICKILQRYF</sequence>
<keyword evidence="1" id="KW-1133">Transmembrane helix</keyword>
<dbReference type="KEGG" id="cfer:D4Z93_00525"/>
<evidence type="ECO:0000256" key="1">
    <source>
        <dbReference type="SAM" id="Phobius"/>
    </source>
</evidence>
<keyword evidence="1" id="KW-0472">Membrane</keyword>
<reference evidence="3 4" key="1">
    <citation type="journal article" date="2019" name="Int. J. Syst. Evol. Microbiol.">
        <title>Clostridium fermenticellae sp. nov., isolated from the mud in a fermentation cellar for the production of the Chinese liquor, baijiu.</title>
        <authorList>
            <person name="Xu P.X."/>
            <person name="Chai L.J."/>
            <person name="Qiu T."/>
            <person name="Zhang X.J."/>
            <person name="Lu Z.M."/>
            <person name="Xiao C."/>
            <person name="Wang S.T."/>
            <person name="Shen C.H."/>
            <person name="Shi J.S."/>
            <person name="Xu Z.H."/>
        </authorList>
    </citation>
    <scope>NUCLEOTIDE SEQUENCE [LARGE SCALE GENOMIC DNA]</scope>
    <source>
        <strain evidence="3 4">JN500901</strain>
    </source>
</reference>
<protein>
    <submittedName>
        <fullName evidence="3">Spore maturation protein</fullName>
    </submittedName>
</protein>
<evidence type="ECO:0000259" key="2">
    <source>
        <dbReference type="Pfam" id="PF07670"/>
    </source>
</evidence>
<name>A0A386H0F9_9CLOT</name>
<dbReference type="EMBL" id="CP032416">
    <property type="protein sequence ID" value="AYD39128.1"/>
    <property type="molecule type" value="Genomic_DNA"/>
</dbReference>
<dbReference type="Pfam" id="PF07670">
    <property type="entry name" value="Gate"/>
    <property type="match status" value="1"/>
</dbReference>
<dbReference type="AlphaFoldDB" id="A0A386H0F9"/>
<keyword evidence="1" id="KW-0812">Transmembrane</keyword>
<evidence type="ECO:0000313" key="3">
    <source>
        <dbReference type="EMBL" id="AYD39128.1"/>
    </source>
</evidence>
<feature type="transmembrane region" description="Helical" evidence="1">
    <location>
        <begin position="133"/>
        <end position="153"/>
    </location>
</feature>
<dbReference type="OrthoDB" id="9782481at2"/>
<feature type="transmembrane region" description="Helical" evidence="1">
    <location>
        <begin position="165"/>
        <end position="187"/>
    </location>
</feature>
<organism evidence="3 4">
    <name type="scientific">Clostridium fermenticellae</name>
    <dbReference type="NCBI Taxonomy" id="2068654"/>
    <lineage>
        <taxon>Bacteria</taxon>
        <taxon>Bacillati</taxon>
        <taxon>Bacillota</taxon>
        <taxon>Clostridia</taxon>
        <taxon>Eubacteriales</taxon>
        <taxon>Clostridiaceae</taxon>
        <taxon>Clostridium</taxon>
    </lineage>
</organism>
<proteinExistence type="predicted"/>
<dbReference type="RefSeq" id="WP_119969839.1">
    <property type="nucleotide sequence ID" value="NZ_CP032416.1"/>
</dbReference>
<feature type="transmembrane region" description="Helical" evidence="1">
    <location>
        <begin position="36"/>
        <end position="58"/>
    </location>
</feature>